<feature type="region of interest" description="Disordered" evidence="17">
    <location>
        <begin position="1"/>
        <end position="92"/>
    </location>
</feature>
<dbReference type="PANTHER" id="PTHR43161">
    <property type="entry name" value="SORBITOL DEHYDROGENASE"/>
    <property type="match status" value="1"/>
</dbReference>
<dbReference type="InterPro" id="IPR045306">
    <property type="entry name" value="SDH-like"/>
</dbReference>
<dbReference type="GO" id="GO:0019568">
    <property type="term" value="P:arabinose catabolic process"/>
    <property type="evidence" value="ECO:0007669"/>
    <property type="project" value="UniProtKB-KW"/>
</dbReference>
<evidence type="ECO:0000313" key="19">
    <source>
        <dbReference type="EMBL" id="PWI73046.1"/>
    </source>
</evidence>
<keyword evidence="7" id="KW-0520">NAD</keyword>
<keyword evidence="4 16" id="KW-0862">Zinc</keyword>
<evidence type="ECO:0000256" key="12">
    <source>
        <dbReference type="ARBA" id="ARBA00037881"/>
    </source>
</evidence>
<dbReference type="CDD" id="cd05285">
    <property type="entry name" value="sorbitol_DH"/>
    <property type="match status" value="1"/>
</dbReference>
<dbReference type="AlphaFoldDB" id="A0A2U3EEW2"/>
<dbReference type="GO" id="GO:0003939">
    <property type="term" value="F:L-iditol 2-dehydrogenase (NAD+) activity"/>
    <property type="evidence" value="ECO:0007669"/>
    <property type="project" value="TreeGrafter"/>
</dbReference>
<feature type="region of interest" description="Disordered" evidence="17">
    <location>
        <begin position="352"/>
        <end position="444"/>
    </location>
</feature>
<dbReference type="Gene3D" id="3.90.180.10">
    <property type="entry name" value="Medium-chain alcohol dehydrogenases, catalytic domain"/>
    <property type="match status" value="1"/>
</dbReference>
<dbReference type="FunFam" id="3.40.50.720:FF:000068">
    <property type="entry name" value="Sorbitol dehydrogenase"/>
    <property type="match status" value="1"/>
</dbReference>
<feature type="compositionally biased region" description="Polar residues" evidence="17">
    <location>
        <begin position="427"/>
        <end position="444"/>
    </location>
</feature>
<keyword evidence="3 16" id="KW-0479">Metal-binding</keyword>
<protein>
    <recommendedName>
        <fullName evidence="14">L-arabinitol 4-dehydrogenase</fullName>
        <ecNumber evidence="13">1.1.1.12</ecNumber>
        <ecNumber evidence="10">1.1.1.9</ecNumber>
    </recommendedName>
    <alternativeName>
        <fullName evidence="11">Xylitol dehydrogenase A</fullName>
    </alternativeName>
</protein>
<dbReference type="InterPro" id="IPR020843">
    <property type="entry name" value="ER"/>
</dbReference>
<dbReference type="InterPro" id="IPR013154">
    <property type="entry name" value="ADH-like_N"/>
</dbReference>
<dbReference type="SMART" id="SM00829">
    <property type="entry name" value="PKS_ER"/>
    <property type="match status" value="1"/>
</dbReference>
<comment type="pathway">
    <text evidence="12">Carbohydrate degradation; L-arabinose degradation via L-arabinitol; D-xylulose 5-phosphate from L-arabinose (fungal route): step 2/5.</text>
</comment>
<evidence type="ECO:0000256" key="10">
    <source>
        <dbReference type="ARBA" id="ARBA00026119"/>
    </source>
</evidence>
<organism evidence="19 20">
    <name type="scientific">Purpureocillium lilacinum</name>
    <name type="common">Paecilomyces lilacinus</name>
    <dbReference type="NCBI Taxonomy" id="33203"/>
    <lineage>
        <taxon>Eukaryota</taxon>
        <taxon>Fungi</taxon>
        <taxon>Dikarya</taxon>
        <taxon>Ascomycota</taxon>
        <taxon>Pezizomycotina</taxon>
        <taxon>Sordariomycetes</taxon>
        <taxon>Hypocreomycetidae</taxon>
        <taxon>Hypocreales</taxon>
        <taxon>Ophiocordycipitaceae</taxon>
        <taxon>Purpureocillium</taxon>
    </lineage>
</organism>
<gene>
    <name evidence="19" type="ORF">PCL_10061</name>
</gene>
<evidence type="ECO:0000256" key="17">
    <source>
        <dbReference type="SAM" id="MobiDB-lite"/>
    </source>
</evidence>
<evidence type="ECO:0000313" key="20">
    <source>
        <dbReference type="Proteomes" id="UP000245956"/>
    </source>
</evidence>
<comment type="function">
    <text evidence="8">Xylitol dehydrogenase which catalyzes the conversion of xylitol to D-xylulose. Xylose is a major component of hemicelluloses such as xylan. Most fungi utilize D-xylose via three enzymatic reactions, xylose reductase (XR), xylitol dehydrogenase (XDH), and xylulokinase, to form xylulose 5-phosphate, which enters pentose phosphate pathway.</text>
</comment>
<dbReference type="EC" id="1.1.1.9" evidence="10"/>
<dbReference type="Proteomes" id="UP000245956">
    <property type="component" value="Unassembled WGS sequence"/>
</dbReference>
<evidence type="ECO:0000256" key="6">
    <source>
        <dbReference type="ARBA" id="ARBA00023002"/>
    </source>
</evidence>
<comment type="catalytic activity">
    <reaction evidence="15">
        <text>L-arabinitol + NAD(+) = L-xylulose + NADH + H(+)</text>
        <dbReference type="Rhea" id="RHEA:16381"/>
        <dbReference type="ChEBI" id="CHEBI:15378"/>
        <dbReference type="ChEBI" id="CHEBI:17399"/>
        <dbReference type="ChEBI" id="CHEBI:18403"/>
        <dbReference type="ChEBI" id="CHEBI:57540"/>
        <dbReference type="ChEBI" id="CHEBI:57945"/>
        <dbReference type="EC" id="1.1.1.12"/>
    </reaction>
</comment>
<evidence type="ECO:0000256" key="14">
    <source>
        <dbReference type="ARBA" id="ARBA00039783"/>
    </source>
</evidence>
<evidence type="ECO:0000256" key="1">
    <source>
        <dbReference type="ARBA" id="ARBA00001947"/>
    </source>
</evidence>
<evidence type="ECO:0000256" key="5">
    <source>
        <dbReference type="ARBA" id="ARBA00022935"/>
    </source>
</evidence>
<evidence type="ECO:0000256" key="15">
    <source>
        <dbReference type="ARBA" id="ARBA00049317"/>
    </source>
</evidence>
<feature type="domain" description="Enoyl reductase (ER)" evidence="18">
    <location>
        <begin position="456"/>
        <end position="788"/>
    </location>
</feature>
<dbReference type="PANTHER" id="PTHR43161:SF9">
    <property type="entry name" value="SORBITOL DEHYDROGENASE"/>
    <property type="match status" value="1"/>
</dbReference>
<comment type="cofactor">
    <cofactor evidence="1 16">
        <name>Zn(2+)</name>
        <dbReference type="ChEBI" id="CHEBI:29105"/>
    </cofactor>
</comment>
<comment type="caution">
    <text evidence="19">The sequence shown here is derived from an EMBL/GenBank/DDBJ whole genome shotgun (WGS) entry which is preliminary data.</text>
</comment>
<dbReference type="GO" id="GO:0008270">
    <property type="term" value="F:zinc ion binding"/>
    <property type="evidence" value="ECO:0007669"/>
    <property type="project" value="InterPro"/>
</dbReference>
<evidence type="ECO:0000259" key="18">
    <source>
        <dbReference type="SMART" id="SM00829"/>
    </source>
</evidence>
<accession>A0A2U3EEW2</accession>
<evidence type="ECO:0000256" key="11">
    <source>
        <dbReference type="ARBA" id="ARBA00030139"/>
    </source>
</evidence>
<comment type="pathway">
    <text evidence="9">Carbohydrate degradation; L-arabinose degradation via L-arabinitol; D-xylulose 5-phosphate from L-arabinose (fungal route): step 4/5.</text>
</comment>
<dbReference type="GO" id="GO:0050019">
    <property type="term" value="F:L-arabinitol 4-dehydrogenase activity"/>
    <property type="evidence" value="ECO:0007669"/>
    <property type="project" value="UniProtKB-EC"/>
</dbReference>
<evidence type="ECO:0000256" key="4">
    <source>
        <dbReference type="ARBA" id="ARBA00022833"/>
    </source>
</evidence>
<dbReference type="EC" id="1.1.1.12" evidence="13"/>
<feature type="compositionally biased region" description="Polar residues" evidence="17">
    <location>
        <begin position="370"/>
        <end position="387"/>
    </location>
</feature>
<dbReference type="GO" id="GO:0006062">
    <property type="term" value="P:sorbitol catabolic process"/>
    <property type="evidence" value="ECO:0007669"/>
    <property type="project" value="TreeGrafter"/>
</dbReference>
<reference evidence="19 20" key="1">
    <citation type="journal article" date="2016" name="Front. Microbiol.">
        <title>Genome and transcriptome sequences reveal the specific parasitism of the nematophagous Purpureocillium lilacinum 36-1.</title>
        <authorList>
            <person name="Xie J."/>
            <person name="Li S."/>
            <person name="Mo C."/>
            <person name="Xiao X."/>
            <person name="Peng D."/>
            <person name="Wang G."/>
            <person name="Xiao Y."/>
        </authorList>
    </citation>
    <scope>NUCLEOTIDE SEQUENCE [LARGE SCALE GENOMIC DNA]</scope>
    <source>
        <strain evidence="19 20">36-1</strain>
    </source>
</reference>
<evidence type="ECO:0000256" key="7">
    <source>
        <dbReference type="ARBA" id="ARBA00023027"/>
    </source>
</evidence>
<evidence type="ECO:0000256" key="2">
    <source>
        <dbReference type="ARBA" id="ARBA00008072"/>
    </source>
</evidence>
<feature type="compositionally biased region" description="Polar residues" evidence="17">
    <location>
        <begin position="39"/>
        <end position="50"/>
    </location>
</feature>
<evidence type="ECO:0000256" key="9">
    <source>
        <dbReference type="ARBA" id="ARBA00025713"/>
    </source>
</evidence>
<proteinExistence type="inferred from homology"/>
<dbReference type="Pfam" id="PF08240">
    <property type="entry name" value="ADH_N"/>
    <property type="match status" value="1"/>
</dbReference>
<evidence type="ECO:0000256" key="13">
    <source>
        <dbReference type="ARBA" id="ARBA00038954"/>
    </source>
</evidence>
<sequence>MTSQNRNTTEELVEKLKETVGPNSGTRAAEPLVTGERAPQNTGSSSSKPTCESHDPRDAAHAPPSVVAQHLGPPTIEHDYPEDSTTRRHSISHQEKHYLRLGPGLTTADAKLGNGSTWPIRSRPCNTTSYTYYAMCANSPCAAFGERVAFAHGGSNRSELRAEAALCLPSPASGTALTEPCRRTPRYSVVALRGHAHRAGSGHPKPNSQAAAAMEERHLCSWLHHESRVGCGSLQPADGAAAILESASDGTRQRERRMARKRDCTLDCAWRKADRAQCALGGLLGRPWRYPDWHLVLVRGGETFHGGIYSVPRTGQLAIAGTIRRNSRETARTSGPGSVDFQVVPVSSVSTVASPNLPLPPPPRRVHASDSGTPSAALHQHQQQHPSLTPRRLVPPRIVSHHRRRSHPTSDVTRRIGKHGAPDAQQGRAQGTDPSHKPASQKQRLTAAQNLSFILNKPHDVTFAERPKPSVESPHDVLVAVNYTGICGSDVHYWVHGAIGHFVVREPMVLGHESAGTVVETGAAVAHLRPGDRVAIEPGYGCRRCAACRAGKYNLCEDMIFAATPPHDGTLTGLWRSPADFCYKLPDNVSLQEGALVEPLAVGVHIVKQAAVQPGQSVVVMGAGPVGLLCAAVARAYGASKVVSVDIVQSKLDFARDFAATHTYLSRRVSPEDNAAAIRAHAGLPGGADVVIDASGAEPSIQTSLHAVRVGGTYVQGGMGKSDINFPIMAMCLKEVTAKGSFRYGPGDYELAVELIASGKVDVKKLVSAVVPFEQAEEAFNKVKEGETNDFTVIPRRTEYYVFGCTFPLAAAAQSRAHRPSDMSRTTKCRGRCTEPYLRSAICALPLRFACLPAIGNQVTPTPFRAPTILRRRPGTDSNETLAASRPFDVPSARQPVTPRAAARRGPTALRLKTIAKACSSRARAKPHRATA</sequence>
<keyword evidence="5" id="KW-0119">Carbohydrate metabolism</keyword>
<keyword evidence="5" id="KW-0054">Arabinose catabolism</keyword>
<dbReference type="EMBL" id="LCWV01000005">
    <property type="protein sequence ID" value="PWI73046.1"/>
    <property type="molecule type" value="Genomic_DNA"/>
</dbReference>
<dbReference type="PROSITE" id="PS00059">
    <property type="entry name" value="ADH_ZINC"/>
    <property type="match status" value="1"/>
</dbReference>
<keyword evidence="6" id="KW-0560">Oxidoreductase</keyword>
<dbReference type="InterPro" id="IPR013149">
    <property type="entry name" value="ADH-like_C"/>
</dbReference>
<dbReference type="InterPro" id="IPR011032">
    <property type="entry name" value="GroES-like_sf"/>
</dbReference>
<dbReference type="Gene3D" id="3.40.50.720">
    <property type="entry name" value="NAD(P)-binding Rossmann-like Domain"/>
    <property type="match status" value="1"/>
</dbReference>
<dbReference type="SUPFAM" id="SSF51735">
    <property type="entry name" value="NAD(P)-binding Rossmann-fold domains"/>
    <property type="match status" value="1"/>
</dbReference>
<dbReference type="Pfam" id="PF00107">
    <property type="entry name" value="ADH_zinc_N"/>
    <property type="match status" value="1"/>
</dbReference>
<dbReference type="InterPro" id="IPR036291">
    <property type="entry name" value="NAD(P)-bd_dom_sf"/>
</dbReference>
<dbReference type="InterPro" id="IPR002328">
    <property type="entry name" value="ADH_Zn_CS"/>
</dbReference>
<evidence type="ECO:0000256" key="8">
    <source>
        <dbReference type="ARBA" id="ARBA00024843"/>
    </source>
</evidence>
<name>A0A2U3EEW2_PURLI</name>
<dbReference type="SUPFAM" id="SSF50129">
    <property type="entry name" value="GroES-like"/>
    <property type="match status" value="1"/>
</dbReference>
<dbReference type="GO" id="GO:0046526">
    <property type="term" value="F:D-xylulose reductase activity"/>
    <property type="evidence" value="ECO:0007669"/>
    <property type="project" value="UniProtKB-EC"/>
</dbReference>
<evidence type="ECO:0000256" key="16">
    <source>
        <dbReference type="RuleBase" id="RU361277"/>
    </source>
</evidence>
<feature type="compositionally biased region" description="Basic and acidic residues" evidence="17">
    <location>
        <begin position="76"/>
        <end position="92"/>
    </location>
</feature>
<evidence type="ECO:0000256" key="3">
    <source>
        <dbReference type="ARBA" id="ARBA00022723"/>
    </source>
</evidence>
<comment type="similarity">
    <text evidence="2 16">Belongs to the zinc-containing alcohol dehydrogenase family.</text>
</comment>
<feature type="compositionally biased region" description="Basic and acidic residues" evidence="17">
    <location>
        <begin position="51"/>
        <end position="60"/>
    </location>
</feature>
<feature type="compositionally biased region" description="Basic and acidic residues" evidence="17">
    <location>
        <begin position="8"/>
        <end position="18"/>
    </location>
</feature>